<keyword evidence="2" id="KW-1185">Reference proteome</keyword>
<dbReference type="Proteomes" id="UP000271031">
    <property type="component" value="Unassembled WGS sequence"/>
</dbReference>
<evidence type="ECO:0000313" key="1">
    <source>
        <dbReference type="EMBL" id="RNB89621.1"/>
    </source>
</evidence>
<reference evidence="1 2" key="1">
    <citation type="submission" date="2018-10" db="EMBL/GenBank/DDBJ databases">
        <title>Phylogenomics of Brevibacillus.</title>
        <authorList>
            <person name="Dunlap C."/>
        </authorList>
    </citation>
    <scope>NUCLEOTIDE SEQUENCE [LARGE SCALE GENOMIC DNA]</scope>
    <source>
        <strain evidence="1 2">JCM 15716</strain>
    </source>
</reference>
<gene>
    <name evidence="1" type="ORF">EDM56_10575</name>
</gene>
<dbReference type="EMBL" id="RHHQ01000008">
    <property type="protein sequence ID" value="RNB89621.1"/>
    <property type="molecule type" value="Genomic_DNA"/>
</dbReference>
<organism evidence="1 2">
    <name type="scientific">Brevibacillus fluminis</name>
    <dbReference type="NCBI Taxonomy" id="511487"/>
    <lineage>
        <taxon>Bacteria</taxon>
        <taxon>Bacillati</taxon>
        <taxon>Bacillota</taxon>
        <taxon>Bacilli</taxon>
        <taxon>Bacillales</taxon>
        <taxon>Paenibacillaceae</taxon>
        <taxon>Brevibacillus</taxon>
    </lineage>
</organism>
<accession>A0A3M8DQA9</accession>
<dbReference type="RefSeq" id="WP_122917876.1">
    <property type="nucleotide sequence ID" value="NZ_RHHQ01000008.1"/>
</dbReference>
<dbReference type="AlphaFoldDB" id="A0A3M8DQA9"/>
<protein>
    <submittedName>
        <fullName evidence="1">Uncharacterized protein</fullName>
    </submittedName>
</protein>
<name>A0A3M8DQA9_9BACL</name>
<evidence type="ECO:0000313" key="2">
    <source>
        <dbReference type="Proteomes" id="UP000271031"/>
    </source>
</evidence>
<proteinExistence type="predicted"/>
<comment type="caution">
    <text evidence="1">The sequence shown here is derived from an EMBL/GenBank/DDBJ whole genome shotgun (WGS) entry which is preliminary data.</text>
</comment>
<sequence length="94" mass="11236">MKDWKPFAAGFDLSKWCLGIQFHDCRQKYGYGVVEVNILPLRLFIRFGNGMKRLYCQWCDDLIDYVDPEESESVSCLKGYEKQREWRERDASRT</sequence>